<dbReference type="GO" id="GO:0008360">
    <property type="term" value="P:regulation of cell shape"/>
    <property type="evidence" value="ECO:0007669"/>
    <property type="project" value="UniProtKB-UniRule"/>
</dbReference>
<keyword evidence="5 6" id="KW-0961">Cell wall biogenesis/degradation</keyword>
<dbReference type="AlphaFoldDB" id="A0A6B0YZG0"/>
<dbReference type="PANTHER" id="PTHR30582:SF2">
    <property type="entry name" value="L,D-TRANSPEPTIDASE YCIB-RELATED"/>
    <property type="match status" value="1"/>
</dbReference>
<dbReference type="CDD" id="cd16913">
    <property type="entry name" value="YkuD_like"/>
    <property type="match status" value="1"/>
</dbReference>
<keyword evidence="4 6" id="KW-0573">Peptidoglycan synthesis</keyword>
<gene>
    <name evidence="8" type="ORF">F4Y42_19280</name>
</gene>
<keyword evidence="2" id="KW-0808">Transferase</keyword>
<dbReference type="GO" id="GO:0071972">
    <property type="term" value="F:peptidoglycan L,D-transpeptidase activity"/>
    <property type="evidence" value="ECO:0007669"/>
    <property type="project" value="TreeGrafter"/>
</dbReference>
<dbReference type="PROSITE" id="PS52029">
    <property type="entry name" value="LD_TPASE"/>
    <property type="match status" value="1"/>
</dbReference>
<feature type="domain" description="L,D-TPase catalytic" evidence="7">
    <location>
        <begin position="130"/>
        <end position="254"/>
    </location>
</feature>
<dbReference type="InterPro" id="IPR050979">
    <property type="entry name" value="LD-transpeptidase"/>
</dbReference>
<dbReference type="SUPFAM" id="SSF141523">
    <property type="entry name" value="L,D-transpeptidase catalytic domain-like"/>
    <property type="match status" value="1"/>
</dbReference>
<dbReference type="GO" id="GO:0071555">
    <property type="term" value="P:cell wall organization"/>
    <property type="evidence" value="ECO:0007669"/>
    <property type="project" value="UniProtKB-UniRule"/>
</dbReference>
<dbReference type="UniPathway" id="UPA00219"/>
<evidence type="ECO:0000259" key="7">
    <source>
        <dbReference type="PROSITE" id="PS52029"/>
    </source>
</evidence>
<evidence type="ECO:0000256" key="5">
    <source>
        <dbReference type="ARBA" id="ARBA00023316"/>
    </source>
</evidence>
<dbReference type="GO" id="GO:0005576">
    <property type="term" value="C:extracellular region"/>
    <property type="evidence" value="ECO:0007669"/>
    <property type="project" value="TreeGrafter"/>
</dbReference>
<evidence type="ECO:0000256" key="1">
    <source>
        <dbReference type="ARBA" id="ARBA00004752"/>
    </source>
</evidence>
<dbReference type="GO" id="GO:0016740">
    <property type="term" value="F:transferase activity"/>
    <property type="evidence" value="ECO:0007669"/>
    <property type="project" value="UniProtKB-KW"/>
</dbReference>
<dbReference type="InterPro" id="IPR005490">
    <property type="entry name" value="LD_TPept_cat_dom"/>
</dbReference>
<dbReference type="EMBL" id="VXRG01000161">
    <property type="protein sequence ID" value="MXY95585.1"/>
    <property type="molecule type" value="Genomic_DNA"/>
</dbReference>
<accession>A0A6B0YZG0</accession>
<evidence type="ECO:0000256" key="2">
    <source>
        <dbReference type="ARBA" id="ARBA00022679"/>
    </source>
</evidence>
<protein>
    <submittedName>
        <fullName evidence="8">L,D-transpeptidase</fullName>
    </submittedName>
</protein>
<reference evidence="8" key="1">
    <citation type="submission" date="2019-09" db="EMBL/GenBank/DDBJ databases">
        <title>Characterisation of the sponge microbiome using genome-centric metagenomics.</title>
        <authorList>
            <person name="Engelberts J.P."/>
            <person name="Robbins S.J."/>
            <person name="De Goeij J.M."/>
            <person name="Aranda M."/>
            <person name="Bell S.C."/>
            <person name="Webster N.S."/>
        </authorList>
    </citation>
    <scope>NUCLEOTIDE SEQUENCE</scope>
    <source>
        <strain evidence="8">SB0664_bin_27</strain>
    </source>
</reference>
<dbReference type="Pfam" id="PF03734">
    <property type="entry name" value="YkuD"/>
    <property type="match status" value="1"/>
</dbReference>
<dbReference type="PANTHER" id="PTHR30582">
    <property type="entry name" value="L,D-TRANSPEPTIDASE"/>
    <property type="match status" value="1"/>
</dbReference>
<proteinExistence type="predicted"/>
<comment type="pathway">
    <text evidence="1 6">Cell wall biogenesis; peptidoglycan biosynthesis.</text>
</comment>
<evidence type="ECO:0000256" key="3">
    <source>
        <dbReference type="ARBA" id="ARBA00022960"/>
    </source>
</evidence>
<dbReference type="GO" id="GO:0018104">
    <property type="term" value="P:peptidoglycan-protein cross-linking"/>
    <property type="evidence" value="ECO:0007669"/>
    <property type="project" value="TreeGrafter"/>
</dbReference>
<dbReference type="Gene3D" id="2.40.440.10">
    <property type="entry name" value="L,D-transpeptidase catalytic domain-like"/>
    <property type="match status" value="1"/>
</dbReference>
<name>A0A6B0YZG0_9CHLR</name>
<feature type="active site" description="Proton donor/acceptor" evidence="6">
    <location>
        <position position="209"/>
    </location>
</feature>
<evidence type="ECO:0000256" key="4">
    <source>
        <dbReference type="ARBA" id="ARBA00022984"/>
    </source>
</evidence>
<sequence>MSRRRFSSFFRRVRLPAVAGKPGISLVVALFCGLVFTGWGHPITAAAAERQLPFPQTPVDEGRQAGLDLLPPLPFAGATMDLPRLRREREELLASVNQAPQADNTVYTVSPSGVTELHLDVSRARDGGERWIEVSLSDQMLYAWDGDKLVNEFQISSGVLAYPTVTGVFRMWARTPSQTMSGGDRASGTYYNLPNVQWVQYFYGEFALHGTYWHNNFGTPMSHGCVNLTIEDAEWLFNWTFPEWDGSGGWIRTTESDATLVWVHR</sequence>
<dbReference type="InterPro" id="IPR038063">
    <property type="entry name" value="Transpep_catalytic_dom"/>
</dbReference>
<evidence type="ECO:0000313" key="8">
    <source>
        <dbReference type="EMBL" id="MXY95585.1"/>
    </source>
</evidence>
<comment type="caution">
    <text evidence="8">The sequence shown here is derived from an EMBL/GenBank/DDBJ whole genome shotgun (WGS) entry which is preliminary data.</text>
</comment>
<organism evidence="8">
    <name type="scientific">Caldilineaceae bacterium SB0664_bin_27</name>
    <dbReference type="NCBI Taxonomy" id="2605260"/>
    <lineage>
        <taxon>Bacteria</taxon>
        <taxon>Bacillati</taxon>
        <taxon>Chloroflexota</taxon>
        <taxon>Caldilineae</taxon>
        <taxon>Caldilineales</taxon>
        <taxon>Caldilineaceae</taxon>
    </lineage>
</organism>
<feature type="active site" description="Nucleophile" evidence="6">
    <location>
        <position position="225"/>
    </location>
</feature>
<keyword evidence="3 6" id="KW-0133">Cell shape</keyword>
<evidence type="ECO:0000256" key="6">
    <source>
        <dbReference type="PROSITE-ProRule" id="PRU01373"/>
    </source>
</evidence>